<gene>
    <name evidence="2" type="ORF">A11Q_1811</name>
</gene>
<dbReference type="PROSITE" id="PS51257">
    <property type="entry name" value="PROKAR_LIPOPROTEIN"/>
    <property type="match status" value="1"/>
</dbReference>
<dbReference type="EMBL" id="CP003537">
    <property type="protein sequence ID" value="AGH96027.1"/>
    <property type="molecule type" value="Genomic_DNA"/>
</dbReference>
<organism evidence="2 3">
    <name type="scientific">Pseudobdellovibrio exovorus JSS</name>
    <dbReference type="NCBI Taxonomy" id="1184267"/>
    <lineage>
        <taxon>Bacteria</taxon>
        <taxon>Pseudomonadati</taxon>
        <taxon>Bdellovibrionota</taxon>
        <taxon>Bdellovibrionia</taxon>
        <taxon>Bdellovibrionales</taxon>
        <taxon>Pseudobdellovibrionaceae</taxon>
        <taxon>Pseudobdellovibrio</taxon>
    </lineage>
</organism>
<sequence length="76" mass="8344">MKPLYKNKKGQILVEYLLLLTIAVGCATLMTKTLVSRSEESPGIIIKAWDSLLKSLANDLPDCAEQESFSTANCPE</sequence>
<dbReference type="Proteomes" id="UP000012040">
    <property type="component" value="Chromosome"/>
</dbReference>
<dbReference type="KEGG" id="bex:A11Q_1811"/>
<evidence type="ECO:0000313" key="2">
    <source>
        <dbReference type="EMBL" id="AGH96027.1"/>
    </source>
</evidence>
<protein>
    <submittedName>
        <fullName evidence="2">Uncharacterized protein</fullName>
    </submittedName>
</protein>
<dbReference type="AlphaFoldDB" id="M4V9G8"/>
<evidence type="ECO:0000256" key="1">
    <source>
        <dbReference type="SAM" id="Phobius"/>
    </source>
</evidence>
<dbReference type="eggNOG" id="ENOG5031998">
    <property type="taxonomic scope" value="Bacteria"/>
</dbReference>
<accession>M4V9G8</accession>
<proteinExistence type="predicted"/>
<keyword evidence="1" id="KW-0812">Transmembrane</keyword>
<dbReference type="HOGENOM" id="CLU_2647197_0_0_7"/>
<keyword evidence="1" id="KW-0472">Membrane</keyword>
<dbReference type="STRING" id="1184267.A11Q_1811"/>
<feature type="transmembrane region" description="Helical" evidence="1">
    <location>
        <begin position="12"/>
        <end position="30"/>
    </location>
</feature>
<dbReference type="PATRIC" id="fig|1184267.3.peg.1833"/>
<keyword evidence="1" id="KW-1133">Transmembrane helix</keyword>
<evidence type="ECO:0000313" key="3">
    <source>
        <dbReference type="Proteomes" id="UP000012040"/>
    </source>
</evidence>
<keyword evidence="3" id="KW-1185">Reference proteome</keyword>
<name>M4V9G8_9BACT</name>
<reference evidence="2 3" key="1">
    <citation type="journal article" date="2013" name="ISME J.">
        <title>By their genes ye shall know them: genomic signatures of predatory bacteria.</title>
        <authorList>
            <person name="Pasternak Z."/>
            <person name="Pietrokovski S."/>
            <person name="Rotem O."/>
            <person name="Gophna U."/>
            <person name="Lurie-Weinberger M.N."/>
            <person name="Jurkevitch E."/>
        </authorList>
    </citation>
    <scope>NUCLEOTIDE SEQUENCE [LARGE SCALE GENOMIC DNA]</scope>
    <source>
        <strain evidence="2 3">JSS</strain>
    </source>
</reference>